<name>A0A3N4JZH4_9PEZI</name>
<dbReference type="Pfam" id="PF07915">
    <property type="entry name" value="PRKCSH"/>
    <property type="match status" value="1"/>
</dbReference>
<dbReference type="InterPro" id="IPR012913">
    <property type="entry name" value="OS9-like_dom"/>
</dbReference>
<dbReference type="GO" id="GO:0030246">
    <property type="term" value="F:carbohydrate binding"/>
    <property type="evidence" value="ECO:0007669"/>
    <property type="project" value="UniProtKB-UniRule"/>
</dbReference>
<dbReference type="Gene3D" id="2.70.130.10">
    <property type="entry name" value="Mannose-6-phosphate receptor binding domain"/>
    <property type="match status" value="1"/>
</dbReference>
<organism evidence="11 12">
    <name type="scientific">Choiromyces venosus 120613-1</name>
    <dbReference type="NCBI Taxonomy" id="1336337"/>
    <lineage>
        <taxon>Eukaryota</taxon>
        <taxon>Fungi</taxon>
        <taxon>Dikarya</taxon>
        <taxon>Ascomycota</taxon>
        <taxon>Pezizomycotina</taxon>
        <taxon>Pezizomycetes</taxon>
        <taxon>Pezizales</taxon>
        <taxon>Tuberaceae</taxon>
        <taxon>Choiromyces</taxon>
    </lineage>
</organism>
<feature type="region of interest" description="Disordered" evidence="8">
    <location>
        <begin position="52"/>
        <end position="80"/>
    </location>
</feature>
<keyword evidence="5 7" id="KW-0256">Endoplasmic reticulum</keyword>
<comment type="subcellular location">
    <subcellularLocation>
        <location evidence="1 7">Endoplasmic reticulum membrane</location>
        <topology evidence="1 7">Peripheral membrane protein</topology>
        <orientation evidence="1 7">Lumenal side</orientation>
    </subcellularLocation>
</comment>
<keyword evidence="6" id="KW-1015">Disulfide bond</keyword>
<protein>
    <recommendedName>
        <fullName evidence="7">Endoplasmic reticulum lectin</fullName>
    </recommendedName>
    <alternativeName>
        <fullName evidence="7">Protein OS-9 homolog</fullName>
    </alternativeName>
</protein>
<dbReference type="OrthoDB" id="448954at2759"/>
<dbReference type="PANTHER" id="PTHR15414">
    <property type="entry name" value="OS-9-RELATED"/>
    <property type="match status" value="1"/>
</dbReference>
<evidence type="ECO:0000256" key="3">
    <source>
        <dbReference type="ARBA" id="ARBA00022729"/>
    </source>
</evidence>
<keyword evidence="3 9" id="KW-0732">Signal</keyword>
<dbReference type="EMBL" id="ML120368">
    <property type="protein sequence ID" value="RPB02322.1"/>
    <property type="molecule type" value="Genomic_DNA"/>
</dbReference>
<dbReference type="GO" id="GO:0005788">
    <property type="term" value="C:endoplasmic reticulum lumen"/>
    <property type="evidence" value="ECO:0007669"/>
    <property type="project" value="UniProtKB-UniRule"/>
</dbReference>
<keyword evidence="12" id="KW-1185">Reference proteome</keyword>
<keyword evidence="4 7" id="KW-0430">Lectin</keyword>
<dbReference type="SUPFAM" id="SSF50911">
    <property type="entry name" value="Mannose 6-phosphate receptor domain"/>
    <property type="match status" value="1"/>
</dbReference>
<feature type="signal peptide" evidence="9">
    <location>
        <begin position="1"/>
        <end position="17"/>
    </location>
</feature>
<dbReference type="Proteomes" id="UP000276215">
    <property type="component" value="Unassembled WGS sequence"/>
</dbReference>
<dbReference type="STRING" id="1336337.A0A3N4JZH4"/>
<evidence type="ECO:0000256" key="1">
    <source>
        <dbReference type="ARBA" id="ARBA00004367"/>
    </source>
</evidence>
<evidence type="ECO:0000259" key="10">
    <source>
        <dbReference type="PROSITE" id="PS51914"/>
    </source>
</evidence>
<dbReference type="AlphaFoldDB" id="A0A3N4JZH4"/>
<gene>
    <name evidence="11" type="ORF">L873DRAFT_1673877</name>
</gene>
<feature type="chain" id="PRO_5018104126" description="Endoplasmic reticulum lectin" evidence="9">
    <location>
        <begin position="18"/>
        <end position="376"/>
    </location>
</feature>
<dbReference type="GO" id="GO:0005789">
    <property type="term" value="C:endoplasmic reticulum membrane"/>
    <property type="evidence" value="ECO:0007669"/>
    <property type="project" value="UniProtKB-SubCell"/>
</dbReference>
<evidence type="ECO:0000256" key="8">
    <source>
        <dbReference type="SAM" id="MobiDB-lite"/>
    </source>
</evidence>
<dbReference type="InterPro" id="IPR009011">
    <property type="entry name" value="Man6P_isomerase_rcpt-bd_dom_sf"/>
</dbReference>
<feature type="domain" description="MRH" evidence="10">
    <location>
        <begin position="154"/>
        <end position="288"/>
    </location>
</feature>
<accession>A0A3N4JZH4</accession>
<evidence type="ECO:0000313" key="12">
    <source>
        <dbReference type="Proteomes" id="UP000276215"/>
    </source>
</evidence>
<dbReference type="InterPro" id="IPR045149">
    <property type="entry name" value="OS-9-like"/>
</dbReference>
<comment type="function">
    <text evidence="7">Lectin involved in the quality control of the secretory pathway. As a member of the endoplasmic reticulum-associated degradation lumenal (ERAD-L) surveillance system, targets misfolded endoplasmic reticulum lumenal glycoproteins for degradation.</text>
</comment>
<dbReference type="PANTHER" id="PTHR15414:SF0">
    <property type="entry name" value="ENDOPLASMIC RETICULUM LECTIN 1"/>
    <property type="match status" value="1"/>
</dbReference>
<evidence type="ECO:0000256" key="4">
    <source>
        <dbReference type="ARBA" id="ARBA00022734"/>
    </source>
</evidence>
<evidence type="ECO:0000256" key="6">
    <source>
        <dbReference type="ARBA" id="ARBA00023157"/>
    </source>
</evidence>
<evidence type="ECO:0000313" key="11">
    <source>
        <dbReference type="EMBL" id="RPB02322.1"/>
    </source>
</evidence>
<reference evidence="11 12" key="1">
    <citation type="journal article" date="2018" name="Nat. Ecol. Evol.">
        <title>Pezizomycetes genomes reveal the molecular basis of ectomycorrhizal truffle lifestyle.</title>
        <authorList>
            <person name="Murat C."/>
            <person name="Payen T."/>
            <person name="Noel B."/>
            <person name="Kuo A."/>
            <person name="Morin E."/>
            <person name="Chen J."/>
            <person name="Kohler A."/>
            <person name="Krizsan K."/>
            <person name="Balestrini R."/>
            <person name="Da Silva C."/>
            <person name="Montanini B."/>
            <person name="Hainaut M."/>
            <person name="Levati E."/>
            <person name="Barry K.W."/>
            <person name="Belfiori B."/>
            <person name="Cichocki N."/>
            <person name="Clum A."/>
            <person name="Dockter R.B."/>
            <person name="Fauchery L."/>
            <person name="Guy J."/>
            <person name="Iotti M."/>
            <person name="Le Tacon F."/>
            <person name="Lindquist E.A."/>
            <person name="Lipzen A."/>
            <person name="Malagnac F."/>
            <person name="Mello A."/>
            <person name="Molinier V."/>
            <person name="Miyauchi S."/>
            <person name="Poulain J."/>
            <person name="Riccioni C."/>
            <person name="Rubini A."/>
            <person name="Sitrit Y."/>
            <person name="Splivallo R."/>
            <person name="Traeger S."/>
            <person name="Wang M."/>
            <person name="Zifcakova L."/>
            <person name="Wipf D."/>
            <person name="Zambonelli A."/>
            <person name="Paolocci F."/>
            <person name="Nowrousian M."/>
            <person name="Ottonello S."/>
            <person name="Baldrian P."/>
            <person name="Spatafora J.W."/>
            <person name="Henrissat B."/>
            <person name="Nagy L.G."/>
            <person name="Aury J.M."/>
            <person name="Wincker P."/>
            <person name="Grigoriev I.V."/>
            <person name="Bonfante P."/>
            <person name="Martin F.M."/>
        </authorList>
    </citation>
    <scope>NUCLEOTIDE SEQUENCE [LARGE SCALE GENOMIC DNA]</scope>
    <source>
        <strain evidence="11 12">120613-1</strain>
    </source>
</reference>
<evidence type="ECO:0000256" key="7">
    <source>
        <dbReference type="RuleBase" id="RU369099"/>
    </source>
</evidence>
<dbReference type="InterPro" id="IPR044865">
    <property type="entry name" value="MRH_dom"/>
</dbReference>
<sequence>MARPGILFLLMMGEIVARSGVHGMFSVHDDLLAFPQYEIKFRDDVILEEEAEERLSSAPTVSSNARPEATGTGTAGEDDTVRIDEEGEEEGGSHEAETYEALWLNGRRYLCSVPIVKPAPPMNATEKELSRAAEEKELVRATTRGWELLSDLEGQCLYFVSGWWSYSYCHNHEIRQFHQKPPQNSVNTWPPTEDPATPSYILGQVSPEAAKRTKGQKGEGTELQATGELRFLVQKLGGGTTCDLTRKERKIEVQFHCNSQGSDRIGWIKEVSICCYLMVVYTPRLCNDVAFLPPREDRANNISCREIMTPGQMEKYYAGKAKEEEAKAMKVLKKPEELDAGEAKKPEIRTLGGVVLRATDDPLTDEDIEIIIRQEL</sequence>
<keyword evidence="7" id="KW-0472">Membrane</keyword>
<comment type="similarity">
    <text evidence="2 7">Belongs to the OS-9 family.</text>
</comment>
<dbReference type="GO" id="GO:0030968">
    <property type="term" value="P:endoplasmic reticulum unfolded protein response"/>
    <property type="evidence" value="ECO:0007669"/>
    <property type="project" value="UniProtKB-UniRule"/>
</dbReference>
<evidence type="ECO:0000256" key="9">
    <source>
        <dbReference type="SAM" id="SignalP"/>
    </source>
</evidence>
<evidence type="ECO:0000256" key="5">
    <source>
        <dbReference type="ARBA" id="ARBA00022824"/>
    </source>
</evidence>
<evidence type="ECO:0000256" key="2">
    <source>
        <dbReference type="ARBA" id="ARBA00009918"/>
    </source>
</evidence>
<dbReference type="PROSITE" id="PS51914">
    <property type="entry name" value="MRH"/>
    <property type="match status" value="1"/>
</dbReference>
<dbReference type="GO" id="GO:0030970">
    <property type="term" value="P:retrograde protein transport, ER to cytosol"/>
    <property type="evidence" value="ECO:0007669"/>
    <property type="project" value="TreeGrafter"/>
</dbReference>
<proteinExistence type="inferred from homology"/>